<feature type="transmembrane region" description="Helical" evidence="7">
    <location>
        <begin position="250"/>
        <end position="271"/>
    </location>
</feature>
<accession>A1ILJ1</accession>
<keyword evidence="3 7" id="KW-0812">Transmembrane</keyword>
<dbReference type="Gramene" id="Pp3c16_10420V3.2">
    <property type="protein sequence ID" value="Pp3c16_10420V3.2"/>
    <property type="gene ID" value="Pp3c16_10420"/>
</dbReference>
<dbReference type="FunFam" id="1.20.1250.20:FF:000053">
    <property type="entry name" value="Nitrate transporter 2.1"/>
    <property type="match status" value="1"/>
</dbReference>
<keyword evidence="4 7" id="KW-1133">Transmembrane helix</keyword>
<evidence type="ECO:0000256" key="3">
    <source>
        <dbReference type="ARBA" id="ARBA00022692"/>
    </source>
</evidence>
<feature type="transmembrane region" description="Helical" evidence="7">
    <location>
        <begin position="44"/>
        <end position="65"/>
    </location>
</feature>
<dbReference type="Gene3D" id="1.20.1250.20">
    <property type="entry name" value="MFS general substrate transporter like domains"/>
    <property type="match status" value="2"/>
</dbReference>
<evidence type="ECO:0000313" key="12">
    <source>
        <dbReference type="Proteomes" id="UP000006727"/>
    </source>
</evidence>
<dbReference type="Gramene" id="Pp3c16_10420V3.1">
    <property type="protein sequence ID" value="Pp3c16_10420V3.1"/>
    <property type="gene ID" value="Pp3c16_10420"/>
</dbReference>
<feature type="transmembrane region" description="Helical" evidence="7">
    <location>
        <begin position="291"/>
        <end position="310"/>
    </location>
</feature>
<reference evidence="9" key="1">
    <citation type="submission" date="2006-12" db="EMBL/GenBank/DDBJ databases">
        <title>Functional analysis of nitrate transporter PpNRT2;5 in Physcomitrella patens.</title>
        <authorList>
            <person name="Tsujimoto R."/>
            <person name="Yasuda K."/>
            <person name="Hiwatashi Y."/>
            <person name="Hasebe M."/>
            <person name="Omata T."/>
        </authorList>
    </citation>
    <scope>NUCLEOTIDE SEQUENCE</scope>
</reference>
<feature type="transmembrane region" description="Helical" evidence="7">
    <location>
        <begin position="106"/>
        <end position="124"/>
    </location>
</feature>
<dbReference type="Proteomes" id="UP000006727">
    <property type="component" value="Chromosome 16"/>
</dbReference>
<keyword evidence="5" id="KW-0534">Nitrate assimilation</keyword>
<feature type="transmembrane region" description="Helical" evidence="7">
    <location>
        <begin position="206"/>
        <end position="224"/>
    </location>
</feature>
<dbReference type="OrthoDB" id="434240at2759"/>
<organism evidence="9">
    <name type="scientific">Physcomitrium patens</name>
    <name type="common">Spreading-leaved earth moss</name>
    <name type="synonym">Physcomitrella patens</name>
    <dbReference type="NCBI Taxonomy" id="3218"/>
    <lineage>
        <taxon>Eukaryota</taxon>
        <taxon>Viridiplantae</taxon>
        <taxon>Streptophyta</taxon>
        <taxon>Embryophyta</taxon>
        <taxon>Bryophyta</taxon>
        <taxon>Bryophytina</taxon>
        <taxon>Bryopsida</taxon>
        <taxon>Funariidae</taxon>
        <taxon>Funariales</taxon>
        <taxon>Funariaceae</taxon>
        <taxon>Physcomitrium</taxon>
    </lineage>
</organism>
<dbReference type="InterPro" id="IPR044772">
    <property type="entry name" value="NO3_transporter"/>
</dbReference>
<evidence type="ECO:0000256" key="5">
    <source>
        <dbReference type="ARBA" id="ARBA00023063"/>
    </source>
</evidence>
<dbReference type="EMBL" id="AB287508">
    <property type="protein sequence ID" value="BAF42657.1"/>
    <property type="molecule type" value="Genomic_DNA"/>
</dbReference>
<reference evidence="10 12" key="3">
    <citation type="journal article" date="2018" name="Plant J.">
        <title>The Physcomitrella patens chromosome-scale assembly reveals moss genome structure and evolution.</title>
        <authorList>
            <person name="Lang D."/>
            <person name="Ullrich K.K."/>
            <person name="Murat F."/>
            <person name="Fuchs J."/>
            <person name="Jenkins J."/>
            <person name="Haas F.B."/>
            <person name="Piednoel M."/>
            <person name="Gundlach H."/>
            <person name="Van Bel M."/>
            <person name="Meyberg R."/>
            <person name="Vives C."/>
            <person name="Morata J."/>
            <person name="Symeonidi A."/>
            <person name="Hiss M."/>
            <person name="Muchero W."/>
            <person name="Kamisugi Y."/>
            <person name="Saleh O."/>
            <person name="Blanc G."/>
            <person name="Decker E.L."/>
            <person name="van Gessel N."/>
            <person name="Grimwood J."/>
            <person name="Hayes R.D."/>
            <person name="Graham S.W."/>
            <person name="Gunter L.E."/>
            <person name="McDaniel S.F."/>
            <person name="Hoernstein S.N.W."/>
            <person name="Larsson A."/>
            <person name="Li F.W."/>
            <person name="Perroud P.F."/>
            <person name="Phillips J."/>
            <person name="Ranjan P."/>
            <person name="Rokshar D.S."/>
            <person name="Rothfels C.J."/>
            <person name="Schneider L."/>
            <person name="Shu S."/>
            <person name="Stevenson D.W."/>
            <person name="Thummler F."/>
            <person name="Tillich M."/>
            <person name="Villarreal Aguilar J.C."/>
            <person name="Widiez T."/>
            <person name="Wong G.K."/>
            <person name="Wymore A."/>
            <person name="Zhang Y."/>
            <person name="Zimmer A.D."/>
            <person name="Quatrano R.S."/>
            <person name="Mayer K.F.X."/>
            <person name="Goodstein D."/>
            <person name="Casacuberta J.M."/>
            <person name="Vandepoele K."/>
            <person name="Reski R."/>
            <person name="Cuming A.C."/>
            <person name="Tuskan G.A."/>
            <person name="Maumus F."/>
            <person name="Salse J."/>
            <person name="Schmutz J."/>
            <person name="Rensing S.A."/>
        </authorList>
    </citation>
    <scope>NUCLEOTIDE SEQUENCE [LARGE SCALE GENOMIC DNA]</scope>
    <source>
        <strain evidence="11 12">cv. Gransden 2004</strain>
    </source>
</reference>
<evidence type="ECO:0000256" key="1">
    <source>
        <dbReference type="ARBA" id="ARBA00004141"/>
    </source>
</evidence>
<dbReference type="HOGENOM" id="CLU_024204_0_0_1"/>
<dbReference type="InterPro" id="IPR011701">
    <property type="entry name" value="MFS"/>
</dbReference>
<feature type="transmembrane region" description="Helical" evidence="7">
    <location>
        <begin position="421"/>
        <end position="440"/>
    </location>
</feature>
<feature type="transmembrane region" description="Helical" evidence="7">
    <location>
        <begin position="130"/>
        <end position="152"/>
    </location>
</feature>
<dbReference type="EnsemblPlants" id="Pp3c16_10420V3.2">
    <property type="protein sequence ID" value="Pp3c16_10420V3.2"/>
    <property type="gene ID" value="Pp3c16_10420"/>
</dbReference>
<keyword evidence="6 7" id="KW-0472">Membrane</keyword>
<dbReference type="Pfam" id="PF07690">
    <property type="entry name" value="MFS_1"/>
    <property type="match status" value="1"/>
</dbReference>
<dbReference type="GO" id="GO:0015706">
    <property type="term" value="P:nitrate transmembrane transport"/>
    <property type="evidence" value="ECO:0000318"/>
    <property type="project" value="GO_Central"/>
</dbReference>
<feature type="domain" description="Major facilitator superfamily (MFS) profile" evidence="8">
    <location>
        <begin position="41"/>
        <end position="443"/>
    </location>
</feature>
<dbReference type="EnsemblPlants" id="Pp3c16_10420V3.1">
    <property type="protein sequence ID" value="Pp3c16_10420V3.1"/>
    <property type="gene ID" value="Pp3c16_10420"/>
</dbReference>
<gene>
    <name evidence="9" type="primary">NRT2;6</name>
    <name evidence="11" type="synonym">LOC112293235</name>
    <name evidence="10" type="ORF">PHYPA_020765</name>
</gene>
<protein>
    <submittedName>
        <fullName evidence="9">Nitrate transporter</fullName>
    </submittedName>
</protein>
<dbReference type="GO" id="GO:0015112">
    <property type="term" value="F:nitrate transmembrane transporter activity"/>
    <property type="evidence" value="ECO:0000318"/>
    <property type="project" value="GO_Central"/>
</dbReference>
<dbReference type="SUPFAM" id="SSF103473">
    <property type="entry name" value="MFS general substrate transporter"/>
    <property type="match status" value="1"/>
</dbReference>
<feature type="transmembrane region" description="Helical" evidence="7">
    <location>
        <begin position="331"/>
        <end position="351"/>
    </location>
</feature>
<evidence type="ECO:0000313" key="10">
    <source>
        <dbReference type="EMBL" id="PNR37656.1"/>
    </source>
</evidence>
<feature type="transmembrane region" description="Helical" evidence="7">
    <location>
        <begin position="357"/>
        <end position="382"/>
    </location>
</feature>
<feature type="transmembrane region" description="Helical" evidence="7">
    <location>
        <begin position="389"/>
        <end position="409"/>
    </location>
</feature>
<dbReference type="EMBL" id="ABEU02000016">
    <property type="protein sequence ID" value="PNR37656.1"/>
    <property type="molecule type" value="Genomic_DNA"/>
</dbReference>
<dbReference type="InterPro" id="IPR020846">
    <property type="entry name" value="MFS_dom"/>
</dbReference>
<dbReference type="InterPro" id="IPR036259">
    <property type="entry name" value="MFS_trans_sf"/>
</dbReference>
<dbReference type="PaxDb" id="3218-PP1S106_166V6.1"/>
<evidence type="ECO:0000256" key="4">
    <source>
        <dbReference type="ARBA" id="ARBA00022989"/>
    </source>
</evidence>
<dbReference type="GO" id="GO:0005886">
    <property type="term" value="C:plasma membrane"/>
    <property type="evidence" value="ECO:0000318"/>
    <property type="project" value="GO_Central"/>
</dbReference>
<evidence type="ECO:0000256" key="6">
    <source>
        <dbReference type="ARBA" id="ARBA00023136"/>
    </source>
</evidence>
<evidence type="ECO:0000259" key="8">
    <source>
        <dbReference type="PROSITE" id="PS50850"/>
    </source>
</evidence>
<dbReference type="AlphaFoldDB" id="A1ILJ1"/>
<evidence type="ECO:0000313" key="11">
    <source>
        <dbReference type="EnsemblPlants" id="Pp3c16_10420V3.1"/>
    </source>
</evidence>
<evidence type="ECO:0000313" key="9">
    <source>
        <dbReference type="EMBL" id="BAF42657.1"/>
    </source>
</evidence>
<dbReference type="CDD" id="cd17341">
    <property type="entry name" value="MFS_NRT2_like"/>
    <property type="match status" value="1"/>
</dbReference>
<reference evidence="11" key="4">
    <citation type="submission" date="2020-12" db="UniProtKB">
        <authorList>
            <consortium name="EnsemblPlants"/>
        </authorList>
    </citation>
    <scope>IDENTIFICATION</scope>
</reference>
<dbReference type="FunFam" id="1.20.1250.20:FF:000048">
    <property type="entry name" value="High affinity nitrate transporter"/>
    <property type="match status" value="1"/>
</dbReference>
<feature type="transmembrane region" description="Helical" evidence="7">
    <location>
        <begin position="164"/>
        <end position="186"/>
    </location>
</feature>
<keyword evidence="12" id="KW-1185">Reference proteome</keyword>
<evidence type="ECO:0000256" key="7">
    <source>
        <dbReference type="SAM" id="Phobius"/>
    </source>
</evidence>
<name>A1ILJ1_PHYPA</name>
<dbReference type="PROSITE" id="PS50850">
    <property type="entry name" value="MFS"/>
    <property type="match status" value="1"/>
</dbReference>
<evidence type="ECO:0000256" key="2">
    <source>
        <dbReference type="ARBA" id="ARBA00008432"/>
    </source>
</evidence>
<dbReference type="GO" id="GO:0042128">
    <property type="term" value="P:nitrate assimilation"/>
    <property type="evidence" value="ECO:0007669"/>
    <property type="project" value="UniProtKB-KW"/>
</dbReference>
<dbReference type="STRING" id="3218.A1ILJ1"/>
<proteinExistence type="inferred from homology"/>
<dbReference type="PANTHER" id="PTHR23515">
    <property type="entry name" value="HIGH-AFFINITY NITRATE TRANSPORTER 2.3"/>
    <property type="match status" value="1"/>
</dbReference>
<comment type="subcellular location">
    <subcellularLocation>
        <location evidence="1">Membrane</location>
        <topology evidence="1">Multi-pass membrane protein</topology>
    </subcellularLocation>
</comment>
<comment type="similarity">
    <text evidence="2">Belongs to the major facilitator superfamily. Nitrate/nitrite porter (TC 2.A.1.8) family.</text>
</comment>
<dbReference type="OMA" id="IPCFMFA"/>
<sequence length="519" mass="56466">MEVPMPSAKLVEQPVFSLPVDSEHKAKSIQIFSFAQPHMRALHLSWISFFTCFLSTFAAPPLIPIIRDNLNLTKTDIGQASIASVSGSIMSRLMMGTVCDLVGPRYGSAFLIMINAPAVFSMSLVDDAEGFLICRFFIGFSLATFVSCEFWVSNMFTTKIMGTANGIAAGWGNLGGGATQIIMPLVFHLMLHSFHNPAFTAWRLSFFLPGTAHIVVGLLVLCLGQDLPDGNHSTQLQKQGGDVKDGFNKVLYFAVTSPKTWIFFILYGYSFGVELTVDNIIAEYFYDRFDLNLNTAGTIASAFGLMNIVSRPAGGYLSDCVARRFGMRGRLWILWTLQSLGGLLCIVLGLMSDLTAAIVAMIFFSICVQAACGAVFGIVPFISRRSLGVVIGLTACGGNVGSVLTQALFFTSSSYHTETGLIYMGVMILCCTLLIIAVYFPQWGGMFFPPSKSVSEEDYYVSEWTAQEQEQGLHLASLKFAVNARSERGGYCSSSSADPEGDHPTADGLGLSMWKSYSH</sequence>
<reference evidence="10 12" key="2">
    <citation type="journal article" date="2008" name="Science">
        <title>The Physcomitrella genome reveals evolutionary insights into the conquest of land by plants.</title>
        <authorList>
            <person name="Rensing S."/>
            <person name="Lang D."/>
            <person name="Zimmer A."/>
            <person name="Terry A."/>
            <person name="Salamov A."/>
            <person name="Shapiro H."/>
            <person name="Nishiyama T."/>
            <person name="Perroud P.-F."/>
            <person name="Lindquist E."/>
            <person name="Kamisugi Y."/>
            <person name="Tanahashi T."/>
            <person name="Sakakibara K."/>
            <person name="Fujita T."/>
            <person name="Oishi K."/>
            <person name="Shin-I T."/>
            <person name="Kuroki Y."/>
            <person name="Toyoda A."/>
            <person name="Suzuki Y."/>
            <person name="Hashimoto A."/>
            <person name="Yamaguchi K."/>
            <person name="Sugano A."/>
            <person name="Kohara Y."/>
            <person name="Fujiyama A."/>
            <person name="Anterola A."/>
            <person name="Aoki S."/>
            <person name="Ashton N."/>
            <person name="Barbazuk W.B."/>
            <person name="Barker E."/>
            <person name="Bennetzen J."/>
            <person name="Bezanilla M."/>
            <person name="Blankenship R."/>
            <person name="Cho S.H."/>
            <person name="Dutcher S."/>
            <person name="Estelle M."/>
            <person name="Fawcett J.A."/>
            <person name="Gundlach H."/>
            <person name="Hanada K."/>
            <person name="Heyl A."/>
            <person name="Hicks K.A."/>
            <person name="Hugh J."/>
            <person name="Lohr M."/>
            <person name="Mayer K."/>
            <person name="Melkozernov A."/>
            <person name="Murata T."/>
            <person name="Nelson D."/>
            <person name="Pils B."/>
            <person name="Prigge M."/>
            <person name="Reiss B."/>
            <person name="Renner T."/>
            <person name="Rombauts S."/>
            <person name="Rushton P."/>
            <person name="Sanderfoot A."/>
            <person name="Schween G."/>
            <person name="Shiu S.-H."/>
            <person name="Stueber K."/>
            <person name="Theodoulou F.L."/>
            <person name="Tu H."/>
            <person name="Van de Peer Y."/>
            <person name="Verrier P.J."/>
            <person name="Waters E."/>
            <person name="Wood A."/>
            <person name="Yang L."/>
            <person name="Cove D."/>
            <person name="Cuming A."/>
            <person name="Hasebe M."/>
            <person name="Lucas S."/>
            <person name="Mishler D.B."/>
            <person name="Reski R."/>
            <person name="Grigoriev I."/>
            <person name="Quatrano R.S."/>
            <person name="Boore J.L."/>
        </authorList>
    </citation>
    <scope>NUCLEOTIDE SEQUENCE [LARGE SCALE GENOMIC DNA]</scope>
    <source>
        <strain evidence="11 12">cv. Gransden 2004</strain>
    </source>
</reference>